<keyword evidence="2" id="KW-0547">Nucleotide-binding</keyword>
<gene>
    <name evidence="4" type="ORF">MSPICULIGERA_LOCUS16668</name>
</gene>
<dbReference type="InterPro" id="IPR005654">
    <property type="entry name" value="ATPase_AFG1-like"/>
</dbReference>
<protein>
    <recommendedName>
        <fullName evidence="6">AFG1-like ATPase</fullName>
    </recommendedName>
</protein>
<dbReference type="GO" id="GO:0016887">
    <property type="term" value="F:ATP hydrolysis activity"/>
    <property type="evidence" value="ECO:0007669"/>
    <property type="project" value="InterPro"/>
</dbReference>
<reference evidence="4" key="1">
    <citation type="submission" date="2023-06" db="EMBL/GenBank/DDBJ databases">
        <authorList>
            <person name="Delattre M."/>
        </authorList>
    </citation>
    <scope>NUCLEOTIDE SEQUENCE</scope>
    <source>
        <strain evidence="4">AF72</strain>
    </source>
</reference>
<dbReference type="Proteomes" id="UP001177023">
    <property type="component" value="Unassembled WGS sequence"/>
</dbReference>
<evidence type="ECO:0008006" key="6">
    <source>
        <dbReference type="Google" id="ProtNLM"/>
    </source>
</evidence>
<dbReference type="Pfam" id="PF03969">
    <property type="entry name" value="AFG1_ATPase"/>
    <property type="match status" value="1"/>
</dbReference>
<dbReference type="InterPro" id="IPR027417">
    <property type="entry name" value="P-loop_NTPase"/>
</dbReference>
<comment type="similarity">
    <text evidence="1">Belongs to the AFG1 ATPase family.</text>
</comment>
<keyword evidence="3" id="KW-0067">ATP-binding</keyword>
<dbReference type="Gene3D" id="3.40.50.300">
    <property type="entry name" value="P-loop containing nucleotide triphosphate hydrolases"/>
    <property type="match status" value="1"/>
</dbReference>
<organism evidence="4 5">
    <name type="scientific">Mesorhabditis spiculigera</name>
    <dbReference type="NCBI Taxonomy" id="96644"/>
    <lineage>
        <taxon>Eukaryota</taxon>
        <taxon>Metazoa</taxon>
        <taxon>Ecdysozoa</taxon>
        <taxon>Nematoda</taxon>
        <taxon>Chromadorea</taxon>
        <taxon>Rhabditida</taxon>
        <taxon>Rhabditina</taxon>
        <taxon>Rhabditomorpha</taxon>
        <taxon>Rhabditoidea</taxon>
        <taxon>Rhabditidae</taxon>
        <taxon>Mesorhabditinae</taxon>
        <taxon>Mesorhabditis</taxon>
    </lineage>
</organism>
<dbReference type="PANTHER" id="PTHR12169">
    <property type="entry name" value="ATPASE N2B"/>
    <property type="match status" value="1"/>
</dbReference>
<evidence type="ECO:0000256" key="2">
    <source>
        <dbReference type="ARBA" id="ARBA00022741"/>
    </source>
</evidence>
<dbReference type="NCBIfam" id="NF040713">
    <property type="entry name" value="ZapE"/>
    <property type="match status" value="1"/>
</dbReference>
<accession>A0AA36D1L7</accession>
<dbReference type="GO" id="GO:0005739">
    <property type="term" value="C:mitochondrion"/>
    <property type="evidence" value="ECO:0007669"/>
    <property type="project" value="TreeGrafter"/>
</dbReference>
<dbReference type="PANTHER" id="PTHR12169:SF6">
    <property type="entry name" value="AFG1-LIKE ATPASE"/>
    <property type="match status" value="1"/>
</dbReference>
<feature type="non-terminal residue" evidence="4">
    <location>
        <position position="1"/>
    </location>
</feature>
<evidence type="ECO:0000313" key="5">
    <source>
        <dbReference type="Proteomes" id="UP001177023"/>
    </source>
</evidence>
<keyword evidence="5" id="KW-1185">Reference proteome</keyword>
<dbReference type="EMBL" id="CATQJA010002653">
    <property type="protein sequence ID" value="CAJ0578410.1"/>
    <property type="molecule type" value="Genomic_DNA"/>
</dbReference>
<dbReference type="GO" id="GO:0005524">
    <property type="term" value="F:ATP binding"/>
    <property type="evidence" value="ECO:0007669"/>
    <property type="project" value="UniProtKB-KW"/>
</dbReference>
<evidence type="ECO:0000313" key="4">
    <source>
        <dbReference type="EMBL" id="CAJ0578410.1"/>
    </source>
</evidence>
<name>A0AA36D1L7_9BILA</name>
<evidence type="ECO:0000256" key="3">
    <source>
        <dbReference type="ARBA" id="ARBA00022840"/>
    </source>
</evidence>
<sequence>MIARSIGRTLLVLNSPPSTSKFAVAASSSAPRSHHLLDEYRKLVKEGKLKDDAHQVEIVRHLDDLSARVVENEAVAPPVVSSNWFASLLGNSSKTPARESAKGLYLWGAVGGGKTMLMDFFYEEVPVASKKRVHFNDFMQGVHKRMHALKLAYTGERGKFDPVTQVVDEIIAEGRLLCFDEFQVTDIADAMILKRLFTLLFERGLIMIATSNRPPKDLYKNGLQRHQFVPFIGLLESRCDTIALQSGTDYRKIGGKGTHRYFVLGDGDVDAHMNNIFKELCAQETEAVGPRPLRVLGREIYVEKACGFVADIPFEHLCARPLGAGDYLVLGQVFNTILLRNVPVLTRQRISEARRFITLIDTFYDRRVRVVVSAAAPLDQLFQLGSDQAIELSDSQKVLMDDLGIKAGMDGSSANVFSGEEEVFAWERTVSRLYEMQTDAYWNARRTE</sequence>
<evidence type="ECO:0000256" key="1">
    <source>
        <dbReference type="ARBA" id="ARBA00010322"/>
    </source>
</evidence>
<proteinExistence type="inferred from homology"/>
<comment type="caution">
    <text evidence="4">The sequence shown here is derived from an EMBL/GenBank/DDBJ whole genome shotgun (WGS) entry which is preliminary data.</text>
</comment>
<dbReference type="AlphaFoldDB" id="A0AA36D1L7"/>
<dbReference type="SUPFAM" id="SSF52540">
    <property type="entry name" value="P-loop containing nucleoside triphosphate hydrolases"/>
    <property type="match status" value="1"/>
</dbReference>